<dbReference type="CDD" id="cd00055">
    <property type="entry name" value="EGF_Lam"/>
    <property type="match status" value="2"/>
</dbReference>
<evidence type="ECO:0000313" key="11">
    <source>
        <dbReference type="Proteomes" id="UP000046393"/>
    </source>
</evidence>
<evidence type="ECO:0000256" key="3">
    <source>
        <dbReference type="ARBA" id="ARBA00022900"/>
    </source>
</evidence>
<dbReference type="PANTHER" id="PTHR10913:SF45">
    <property type="entry name" value="FOLLISTATIN, ISOFORM A-RELATED"/>
    <property type="match status" value="1"/>
</dbReference>
<dbReference type="InterPro" id="IPR013320">
    <property type="entry name" value="ConA-like_dom_sf"/>
</dbReference>
<dbReference type="WBParaSite" id="SMUV_0000119801-mRNA-1">
    <property type="protein sequence ID" value="SMUV_0000119801-mRNA-1"/>
    <property type="gene ID" value="SMUV_0000119801"/>
</dbReference>
<reference evidence="12" key="1">
    <citation type="submission" date="2017-02" db="UniProtKB">
        <authorList>
            <consortium name="WormBaseParasite"/>
        </authorList>
    </citation>
    <scope>IDENTIFICATION</scope>
</reference>
<evidence type="ECO:0000259" key="7">
    <source>
        <dbReference type="PROSITE" id="PS50025"/>
    </source>
</evidence>
<feature type="domain" description="Kazal-like" evidence="10">
    <location>
        <begin position="48"/>
        <end position="95"/>
    </location>
</feature>
<dbReference type="PROSITE" id="PS01248">
    <property type="entry name" value="EGF_LAM_1"/>
    <property type="match status" value="1"/>
</dbReference>
<sequence>MQVSACRADTNLRVIHHGYCASDNVCAQKKCSNGQKCHIETNGTASCVCRKSCPQVMKPVCGMDGFTYDNVCEMKRKACENGIEIQAVHAGFCEGCVDVKCEYYSYCVVDKWGRGKCECPKYCESEETSKVCATDGVTYDSECHMRKAACESKKFITVSFKGSCDSCANVICPFGERCQDGLCSCPESCPETEPHHAVCGEDGVLYQSECHLQLAACLNGAPIEVRPQHQCKVAHLSSKFIGCSPETCSYGGFCVDTEGSGVEKCVCDFNCDSKPSVEVCASDGVVYDSTCHMDLMSCRQQKPIYADGPSAVCAHKGDCECNRVGAYDSTCDDDGQCKCKPGVGGKKCDHCVSGFWGIHLIVRGAFGCQPCGCSAFGSSRFDCEQSTGRCQCKNGASGEKCTICDSESILTPSGCVSKERYKAPRDCSATQCLHGAKCVISATDMPDCICPLHCDLDHLGMVANMTVCGNDGNTYEDMCELMQFACTHQLDLVPVSLGVCPVDSDNDDIPMRQERKKEQGSSSVIGNACRSDNDCKVHESICWKIDEDYEGKCSCKTGLQFSNSSKQCVPAIDVEPKSKVCDGYDCCDGIKCEKGDQPNAERVVPLFTGKGYMVLEKLNINVRKLLRVNIWLKALNPDGLVFYWAKTSKDEEFIHGDFVALAIVAYQPHFFWNLGSGVSYVKSPTILSNHRFSSIRFERLLRNGSIQVDGGFKVHQTSLPKNEYLDVYGSNLYIGGVPSKRMLPPFIPEFGIPFKGAIQQIEVNGVLYANLYKEFKRVGNVVIYEDAPCKDSACGNHGICFAKLNNFTCLCSGNYSGSRCENEFSSDSEFGGYFSGDHEFSYFNRITHSVKGQRSIRFSLWLKTESSEGIIWWENQGTDMKHDYFGLFLKNGRIGYVMNLGNDQKMKPVYLHSKVNNNIWHKISFYREENRVELRVDAESNLFFASRGSTELNSDGIIWIGGRRHLPLQLPTRSMYRGYIKNVIIERQRLHLREHTLSLKMPGICIV</sequence>
<dbReference type="PROSITE" id="PS50027">
    <property type="entry name" value="EGF_LAM_2"/>
    <property type="match status" value="1"/>
</dbReference>
<dbReference type="Gene3D" id="2.170.300.10">
    <property type="entry name" value="Tie2 ligand-binding domain superfamily"/>
    <property type="match status" value="1"/>
</dbReference>
<dbReference type="InterPro" id="IPR002049">
    <property type="entry name" value="LE_dom"/>
</dbReference>
<dbReference type="Proteomes" id="UP000046393">
    <property type="component" value="Unplaced"/>
</dbReference>
<keyword evidence="2" id="KW-0221">Differentiation</keyword>
<evidence type="ECO:0000259" key="10">
    <source>
        <dbReference type="PROSITE" id="PS51465"/>
    </source>
</evidence>
<keyword evidence="11" id="KW-1185">Reference proteome</keyword>
<dbReference type="SMART" id="SM00181">
    <property type="entry name" value="EGF"/>
    <property type="match status" value="5"/>
</dbReference>
<feature type="disulfide bond" evidence="6">
    <location>
        <begin position="319"/>
        <end position="331"/>
    </location>
</feature>
<evidence type="ECO:0000256" key="1">
    <source>
        <dbReference type="ARBA" id="ARBA00022690"/>
    </source>
</evidence>
<feature type="domain" description="Laminin G" evidence="7">
    <location>
        <begin position="602"/>
        <end position="789"/>
    </location>
</feature>
<keyword evidence="3" id="KW-0722">Serine protease inhibitor</keyword>
<name>A0A0N5AAM2_9BILA</name>
<comment type="caution">
    <text evidence="5">Lacks conserved residue(s) required for the propagation of feature annotation.</text>
</comment>
<dbReference type="SMART" id="SM00180">
    <property type="entry name" value="EGF_Lam"/>
    <property type="match status" value="2"/>
</dbReference>
<dbReference type="InterPro" id="IPR050653">
    <property type="entry name" value="Prot_Inhib_GrowthFact_Antg"/>
</dbReference>
<feature type="disulfide bond" evidence="6">
    <location>
        <begin position="339"/>
        <end position="348"/>
    </location>
</feature>
<dbReference type="PROSITE" id="PS50026">
    <property type="entry name" value="EGF_3"/>
    <property type="match status" value="1"/>
</dbReference>
<keyword evidence="6" id="KW-0424">Laminin EGF-like domain</keyword>
<feature type="domain" description="Laminin EGF-like" evidence="9">
    <location>
        <begin position="319"/>
        <end position="370"/>
    </location>
</feature>
<evidence type="ECO:0000256" key="6">
    <source>
        <dbReference type="PROSITE-ProRule" id="PRU00460"/>
    </source>
</evidence>
<feature type="domain" description="Kazal-like" evidence="10">
    <location>
        <begin position="179"/>
        <end position="233"/>
    </location>
</feature>
<dbReference type="Pfam" id="PF07648">
    <property type="entry name" value="Kazal_2"/>
    <property type="match status" value="5"/>
</dbReference>
<keyword evidence="5" id="KW-0245">EGF-like domain</keyword>
<dbReference type="PRINTS" id="PR00011">
    <property type="entry name" value="EGFLAMININ"/>
</dbReference>
<dbReference type="CDD" id="cd00104">
    <property type="entry name" value="KAZAL_FS"/>
    <property type="match status" value="4"/>
</dbReference>
<dbReference type="SMART" id="SM00280">
    <property type="entry name" value="KAZAL"/>
    <property type="match status" value="5"/>
</dbReference>
<dbReference type="SUPFAM" id="SSF49899">
    <property type="entry name" value="Concanavalin A-like lectins/glucanases"/>
    <property type="match status" value="2"/>
</dbReference>
<dbReference type="Gene3D" id="3.30.60.30">
    <property type="match status" value="6"/>
</dbReference>
<dbReference type="SMART" id="SM00274">
    <property type="entry name" value="FOLN"/>
    <property type="match status" value="4"/>
</dbReference>
<dbReference type="InterPro" id="IPR000742">
    <property type="entry name" value="EGF"/>
</dbReference>
<evidence type="ECO:0000256" key="5">
    <source>
        <dbReference type="PROSITE-ProRule" id="PRU00076"/>
    </source>
</evidence>
<feature type="domain" description="Kazal-like" evidence="10">
    <location>
        <begin position="118"/>
        <end position="166"/>
    </location>
</feature>
<dbReference type="PANTHER" id="PTHR10913">
    <property type="entry name" value="FOLLISTATIN-RELATED"/>
    <property type="match status" value="1"/>
</dbReference>
<dbReference type="Pfam" id="PF02210">
    <property type="entry name" value="Laminin_G_2"/>
    <property type="match status" value="1"/>
</dbReference>
<dbReference type="InterPro" id="IPR001791">
    <property type="entry name" value="Laminin_G"/>
</dbReference>
<keyword evidence="1" id="KW-0646">Protease inhibitor</keyword>
<dbReference type="CDD" id="cd00110">
    <property type="entry name" value="LamG"/>
    <property type="match status" value="2"/>
</dbReference>
<organism evidence="11 12">
    <name type="scientific">Syphacia muris</name>
    <dbReference type="NCBI Taxonomy" id="451379"/>
    <lineage>
        <taxon>Eukaryota</taxon>
        <taxon>Metazoa</taxon>
        <taxon>Ecdysozoa</taxon>
        <taxon>Nematoda</taxon>
        <taxon>Chromadorea</taxon>
        <taxon>Rhabditida</taxon>
        <taxon>Spirurina</taxon>
        <taxon>Oxyuridomorpha</taxon>
        <taxon>Oxyuroidea</taxon>
        <taxon>Oxyuridae</taxon>
        <taxon>Syphacia</taxon>
    </lineage>
</organism>
<evidence type="ECO:0000259" key="8">
    <source>
        <dbReference type="PROSITE" id="PS50026"/>
    </source>
</evidence>
<evidence type="ECO:0000256" key="2">
    <source>
        <dbReference type="ARBA" id="ARBA00022782"/>
    </source>
</evidence>
<feature type="domain" description="EGF-like" evidence="8">
    <location>
        <begin position="785"/>
        <end position="821"/>
    </location>
</feature>
<dbReference type="FunFam" id="3.30.60.30:FF:000024">
    <property type="entry name" value="Transmembrane agrin"/>
    <property type="match status" value="1"/>
</dbReference>
<dbReference type="GO" id="GO:0030154">
    <property type="term" value="P:cell differentiation"/>
    <property type="evidence" value="ECO:0007669"/>
    <property type="project" value="UniProtKB-KW"/>
</dbReference>
<protein>
    <submittedName>
        <fullName evidence="12">Agrin</fullName>
    </submittedName>
</protein>
<dbReference type="PROSITE" id="PS51465">
    <property type="entry name" value="KAZAL_2"/>
    <property type="match status" value="5"/>
</dbReference>
<accession>A0A0N5AAM2</accession>
<dbReference type="SUPFAM" id="SSF100895">
    <property type="entry name" value="Kazal-type serine protease inhibitors"/>
    <property type="match status" value="5"/>
</dbReference>
<dbReference type="SMART" id="SM00282">
    <property type="entry name" value="LamG"/>
    <property type="match status" value="2"/>
</dbReference>
<dbReference type="InterPro" id="IPR036058">
    <property type="entry name" value="Kazal_dom_sf"/>
</dbReference>
<proteinExistence type="predicted"/>
<keyword evidence="4 5" id="KW-1015">Disulfide bond</keyword>
<feature type="disulfide bond" evidence="5">
    <location>
        <begin position="811"/>
        <end position="820"/>
    </location>
</feature>
<feature type="domain" description="Kazal-like" evidence="10">
    <location>
        <begin position="442"/>
        <end position="502"/>
    </location>
</feature>
<dbReference type="InterPro" id="IPR002350">
    <property type="entry name" value="Kazal_dom"/>
</dbReference>
<feature type="domain" description="Kazal-like" evidence="10">
    <location>
        <begin position="266"/>
        <end position="320"/>
    </location>
</feature>
<dbReference type="PROSITE" id="PS50025">
    <property type="entry name" value="LAM_G_DOMAIN"/>
    <property type="match status" value="2"/>
</dbReference>
<dbReference type="PROSITE" id="PS00022">
    <property type="entry name" value="EGF_1"/>
    <property type="match status" value="1"/>
</dbReference>
<dbReference type="STRING" id="451379.A0A0N5AAM2"/>
<dbReference type="GO" id="GO:0005576">
    <property type="term" value="C:extracellular region"/>
    <property type="evidence" value="ECO:0007669"/>
    <property type="project" value="TreeGrafter"/>
</dbReference>
<feature type="domain" description="Laminin G" evidence="7">
    <location>
        <begin position="830"/>
        <end position="1005"/>
    </location>
</feature>
<dbReference type="Gene3D" id="2.10.25.10">
    <property type="entry name" value="Laminin"/>
    <property type="match status" value="1"/>
</dbReference>
<evidence type="ECO:0000259" key="9">
    <source>
        <dbReference type="PROSITE" id="PS50027"/>
    </source>
</evidence>
<dbReference type="InterPro" id="IPR003645">
    <property type="entry name" value="Fol_N"/>
</dbReference>
<dbReference type="Gene3D" id="2.60.120.200">
    <property type="match status" value="2"/>
</dbReference>
<dbReference type="AlphaFoldDB" id="A0A0N5AAM2"/>
<dbReference type="Pfam" id="PF00053">
    <property type="entry name" value="EGF_laminin"/>
    <property type="match status" value="2"/>
</dbReference>
<evidence type="ECO:0000313" key="12">
    <source>
        <dbReference type="WBParaSite" id="SMUV_0000119801-mRNA-1"/>
    </source>
</evidence>
<dbReference type="Pfam" id="PF00054">
    <property type="entry name" value="Laminin_G_1"/>
    <property type="match status" value="1"/>
</dbReference>
<evidence type="ECO:0000256" key="4">
    <source>
        <dbReference type="ARBA" id="ARBA00023157"/>
    </source>
</evidence>